<feature type="coiled-coil region" evidence="1">
    <location>
        <begin position="284"/>
        <end position="311"/>
    </location>
</feature>
<evidence type="ECO:0000256" key="2">
    <source>
        <dbReference type="SAM" id="MobiDB-lite"/>
    </source>
</evidence>
<evidence type="ECO:0000256" key="1">
    <source>
        <dbReference type="SAM" id="Coils"/>
    </source>
</evidence>
<dbReference type="Proteomes" id="UP000030653">
    <property type="component" value="Unassembled WGS sequence"/>
</dbReference>
<evidence type="ECO:0000313" key="3">
    <source>
        <dbReference type="EMBL" id="EJT99738.1"/>
    </source>
</evidence>
<proteinExistence type="predicted"/>
<feature type="region of interest" description="Disordered" evidence="2">
    <location>
        <begin position="208"/>
        <end position="255"/>
    </location>
</feature>
<protein>
    <submittedName>
        <fullName evidence="3">Uncharacterized protein</fullName>
    </submittedName>
</protein>
<dbReference type="AlphaFoldDB" id="M5FU80"/>
<keyword evidence="4" id="KW-1185">Reference proteome</keyword>
<organism evidence="3 4">
    <name type="scientific">Dacryopinax primogenitus (strain DJM 731)</name>
    <name type="common">Brown rot fungus</name>
    <dbReference type="NCBI Taxonomy" id="1858805"/>
    <lineage>
        <taxon>Eukaryota</taxon>
        <taxon>Fungi</taxon>
        <taxon>Dikarya</taxon>
        <taxon>Basidiomycota</taxon>
        <taxon>Agaricomycotina</taxon>
        <taxon>Dacrymycetes</taxon>
        <taxon>Dacrymycetales</taxon>
        <taxon>Dacrymycetaceae</taxon>
        <taxon>Dacryopinax</taxon>
    </lineage>
</organism>
<dbReference type="RefSeq" id="XP_040626636.1">
    <property type="nucleotide sequence ID" value="XM_040767546.1"/>
</dbReference>
<dbReference type="GeneID" id="63682608"/>
<dbReference type="EMBL" id="JH795869">
    <property type="protein sequence ID" value="EJT99738.1"/>
    <property type="molecule type" value="Genomic_DNA"/>
</dbReference>
<name>M5FU80_DACPD</name>
<dbReference type="HOGENOM" id="CLU_748071_0_0_1"/>
<sequence length="370" mass="40934">MPPNPPIKCATFFIGPNSSAQPAKVAVHVNPCSFVHPYDPGWSRAAAPDASVINEFQKKNPIQAPEQSRKQQILDDIFGSENEEQSAAARATPRHILTWKDLSAKTVNENLTSLNLALLGIDFPSLEVPQTNQAPRQGPSVAFSAEGAYEYPRDIQYSRFFSKKLTFAETWPEMDANIRKQWNQAHGMTVVQAAGIVGGRVITHTVATGVPVPRAGPSSPMRAQSPKRKRDDSSVKAEPFTSILGPSTKRPRLEDNINLRPSLGEQLRAWRSVLQPMLNPQTRREASQEKMAEVSRIIRRLEEAKDTISRDALGKVVERGGTKIGLIIGKLSQAEDLPLEDLFHIQRRTRQLTNHWTTKFVLDGEDGGAG</sequence>
<dbReference type="OrthoDB" id="3359463at2759"/>
<reference evidence="3 4" key="1">
    <citation type="journal article" date="2012" name="Science">
        <title>The Paleozoic origin of enzymatic lignin decomposition reconstructed from 31 fungal genomes.</title>
        <authorList>
            <person name="Floudas D."/>
            <person name="Binder M."/>
            <person name="Riley R."/>
            <person name="Barry K."/>
            <person name="Blanchette R.A."/>
            <person name="Henrissat B."/>
            <person name="Martinez A.T."/>
            <person name="Otillar R."/>
            <person name="Spatafora J.W."/>
            <person name="Yadav J.S."/>
            <person name="Aerts A."/>
            <person name="Benoit I."/>
            <person name="Boyd A."/>
            <person name="Carlson A."/>
            <person name="Copeland A."/>
            <person name="Coutinho P.M."/>
            <person name="de Vries R.P."/>
            <person name="Ferreira P."/>
            <person name="Findley K."/>
            <person name="Foster B."/>
            <person name="Gaskell J."/>
            <person name="Glotzer D."/>
            <person name="Gorecki P."/>
            <person name="Heitman J."/>
            <person name="Hesse C."/>
            <person name="Hori C."/>
            <person name="Igarashi K."/>
            <person name="Jurgens J.A."/>
            <person name="Kallen N."/>
            <person name="Kersten P."/>
            <person name="Kohler A."/>
            <person name="Kuees U."/>
            <person name="Kumar T.K.A."/>
            <person name="Kuo A."/>
            <person name="LaButti K."/>
            <person name="Larrondo L.F."/>
            <person name="Lindquist E."/>
            <person name="Ling A."/>
            <person name="Lombard V."/>
            <person name="Lucas S."/>
            <person name="Lundell T."/>
            <person name="Martin R."/>
            <person name="McLaughlin D.J."/>
            <person name="Morgenstern I."/>
            <person name="Morin E."/>
            <person name="Murat C."/>
            <person name="Nagy L.G."/>
            <person name="Nolan M."/>
            <person name="Ohm R.A."/>
            <person name="Patyshakuliyeva A."/>
            <person name="Rokas A."/>
            <person name="Ruiz-Duenas F.J."/>
            <person name="Sabat G."/>
            <person name="Salamov A."/>
            <person name="Samejima M."/>
            <person name="Schmutz J."/>
            <person name="Slot J.C."/>
            <person name="St John F."/>
            <person name="Stenlid J."/>
            <person name="Sun H."/>
            <person name="Sun S."/>
            <person name="Syed K."/>
            <person name="Tsang A."/>
            <person name="Wiebenga A."/>
            <person name="Young D."/>
            <person name="Pisabarro A."/>
            <person name="Eastwood D.C."/>
            <person name="Martin F."/>
            <person name="Cullen D."/>
            <person name="Grigoriev I.V."/>
            <person name="Hibbett D.S."/>
        </authorList>
    </citation>
    <scope>NUCLEOTIDE SEQUENCE [LARGE SCALE GENOMIC DNA]</scope>
    <source>
        <strain evidence="3 4">DJM-731 SS1</strain>
    </source>
</reference>
<accession>M5FU80</accession>
<keyword evidence="1" id="KW-0175">Coiled coil</keyword>
<gene>
    <name evidence="3" type="ORF">DACRYDRAFT_101325</name>
</gene>
<evidence type="ECO:0000313" key="4">
    <source>
        <dbReference type="Proteomes" id="UP000030653"/>
    </source>
</evidence>